<reference evidence="2" key="1">
    <citation type="submission" date="2019-01" db="EMBL/GenBank/DDBJ databases">
        <title>Draft genomes of a novel of Sporanaerobacter strains.</title>
        <authorList>
            <person name="Ma S."/>
        </authorList>
    </citation>
    <scope>NUCLEOTIDE SEQUENCE [LARGE SCALE GENOMIC DNA]</scope>
    <source>
        <strain evidence="2">NJN-17</strain>
    </source>
</reference>
<dbReference type="PIRSF" id="PIRSF011570">
    <property type="entry name" value="SpoVAD"/>
    <property type="match status" value="1"/>
</dbReference>
<dbReference type="OrthoDB" id="9770068at2"/>
<name>A0A410QDQ6_9FIRM</name>
<keyword evidence="2" id="KW-1185">Reference proteome</keyword>
<accession>A0A410QDQ6</accession>
<dbReference type="Proteomes" id="UP000287969">
    <property type="component" value="Chromosome"/>
</dbReference>
<dbReference type="InterPro" id="IPR016039">
    <property type="entry name" value="Thiolase-like"/>
</dbReference>
<dbReference type="AlphaFoldDB" id="A0A410QDQ6"/>
<organism evidence="1 2">
    <name type="scientific">Acidilutibacter cellobiosedens</name>
    <dbReference type="NCBI Taxonomy" id="2507161"/>
    <lineage>
        <taxon>Bacteria</taxon>
        <taxon>Bacillati</taxon>
        <taxon>Bacillota</taxon>
        <taxon>Tissierellia</taxon>
        <taxon>Tissierellales</taxon>
        <taxon>Acidilutibacteraceae</taxon>
        <taxon>Acidilutibacter</taxon>
    </lineage>
</organism>
<dbReference type="NCBIfam" id="TIGR02845">
    <property type="entry name" value="spore_V_AD"/>
    <property type="match status" value="1"/>
</dbReference>
<dbReference type="Pfam" id="PF07451">
    <property type="entry name" value="SpoVAD"/>
    <property type="match status" value="1"/>
</dbReference>
<evidence type="ECO:0000313" key="2">
    <source>
        <dbReference type="Proteomes" id="UP000287969"/>
    </source>
</evidence>
<gene>
    <name evidence="1" type="primary">spoVAD</name>
    <name evidence="1" type="ORF">EQM13_11220</name>
</gene>
<dbReference type="NCBIfam" id="NF006160">
    <property type="entry name" value="PRK08304.1"/>
    <property type="match status" value="1"/>
</dbReference>
<dbReference type="Gene3D" id="3.40.47.40">
    <property type="entry name" value="Stage V sporulation protein AD"/>
    <property type="match status" value="1"/>
</dbReference>
<dbReference type="SUPFAM" id="SSF53901">
    <property type="entry name" value="Thiolase-like"/>
    <property type="match status" value="1"/>
</dbReference>
<dbReference type="KEGG" id="spoa:EQM13_11220"/>
<sequence>MENKRMGKRTIKLVNSPSIINTATIVGPKEGDGPLREYFDIILEDDLWEQESWEKCEKKMQEEAIRLVLTKANLTENEIDYLFSGDLLNQIISSAYAARQISIPFFGLYGACSTMSESLSLGAMLIDGGFANNIICSTSSHFSTAERQYRFPLEYGSQRPFSSQWTVTGCGASLLSSSGEGPYINYVTTGKVIDPGINDVNNMGAAMAPAAVDTIMQHFKDTGFNPDDYDMILTGDLGAVGKSVLLDIMDSQGYDLSKVYDDCGMKIFDNLRQDVHAGASGCGCSASVFNGYIYSELKSRNIDKLLLVSTGALHSSTSTLQGETIPGIAHAVSISNFKN</sequence>
<proteinExistence type="predicted"/>
<evidence type="ECO:0000313" key="1">
    <source>
        <dbReference type="EMBL" id="QAT62115.1"/>
    </source>
</evidence>
<dbReference type="InterPro" id="IPR038369">
    <property type="entry name" value="SpoVAD_sf"/>
</dbReference>
<dbReference type="InterPro" id="IPR010894">
    <property type="entry name" value="SpoVAD"/>
</dbReference>
<dbReference type="EMBL" id="CP035282">
    <property type="protein sequence ID" value="QAT62115.1"/>
    <property type="molecule type" value="Genomic_DNA"/>
</dbReference>
<dbReference type="RefSeq" id="WP_071139035.1">
    <property type="nucleotide sequence ID" value="NZ_CP035282.1"/>
</dbReference>
<dbReference type="GO" id="GO:0016746">
    <property type="term" value="F:acyltransferase activity"/>
    <property type="evidence" value="ECO:0007669"/>
    <property type="project" value="InterPro"/>
</dbReference>
<protein>
    <submittedName>
        <fullName evidence="1">Stage V sporulation protein AD</fullName>
    </submittedName>
</protein>